<dbReference type="InterPro" id="IPR004498">
    <property type="entry name" value="Ribosomal_PrmA_MeTrfase"/>
</dbReference>
<dbReference type="HAMAP" id="MF_00735">
    <property type="entry name" value="Methyltr_PrmA"/>
    <property type="match status" value="1"/>
</dbReference>
<dbReference type="GO" id="GO:0005737">
    <property type="term" value="C:cytoplasm"/>
    <property type="evidence" value="ECO:0007669"/>
    <property type="project" value="UniProtKB-SubCell"/>
</dbReference>
<evidence type="ECO:0000256" key="5">
    <source>
        <dbReference type="ARBA" id="ARBA00022691"/>
    </source>
</evidence>
<dbReference type="Gene3D" id="3.40.50.150">
    <property type="entry name" value="Vaccinia Virus protein VP39"/>
    <property type="match status" value="1"/>
</dbReference>
<dbReference type="GO" id="GO:0008276">
    <property type="term" value="F:protein methyltransferase activity"/>
    <property type="evidence" value="ECO:0007669"/>
    <property type="project" value="UniProtKB-UniRule"/>
</dbReference>
<dbReference type="InterPro" id="IPR050078">
    <property type="entry name" value="Ribosomal_L11_MeTrfase_PrmA"/>
</dbReference>
<evidence type="ECO:0000256" key="3">
    <source>
        <dbReference type="ARBA" id="ARBA00022603"/>
    </source>
</evidence>
<feature type="binding site" evidence="6">
    <location>
        <position position="143"/>
    </location>
    <ligand>
        <name>S-adenosyl-L-methionine</name>
        <dbReference type="ChEBI" id="CHEBI:59789"/>
    </ligand>
</feature>
<feature type="binding site" evidence="6">
    <location>
        <position position="165"/>
    </location>
    <ligand>
        <name>S-adenosyl-L-methionine</name>
        <dbReference type="ChEBI" id="CHEBI:59789"/>
    </ligand>
</feature>
<keyword evidence="4 6" id="KW-0808">Transferase</keyword>
<keyword evidence="8" id="KW-1185">Reference proteome</keyword>
<dbReference type="GO" id="GO:0032259">
    <property type="term" value="P:methylation"/>
    <property type="evidence" value="ECO:0007669"/>
    <property type="project" value="UniProtKB-KW"/>
</dbReference>
<evidence type="ECO:0000313" key="7">
    <source>
        <dbReference type="EMBL" id="MBB2176439.1"/>
    </source>
</evidence>
<gene>
    <name evidence="6" type="primary">prmA</name>
    <name evidence="7" type="ORF">HLH21_10930</name>
</gene>
<comment type="function">
    <text evidence="6">Methylates ribosomal protein L11.</text>
</comment>
<reference evidence="7 8" key="1">
    <citation type="submission" date="2020-04" db="EMBL/GenBank/DDBJ databases">
        <title>Description of novel Gluconacetobacter.</title>
        <authorList>
            <person name="Sombolestani A."/>
        </authorList>
    </citation>
    <scope>NUCLEOTIDE SEQUENCE [LARGE SCALE GENOMIC DNA]</scope>
    <source>
        <strain evidence="7 8">LMG 21312</strain>
    </source>
</reference>
<dbReference type="InterPro" id="IPR029063">
    <property type="entry name" value="SAM-dependent_MTases_sf"/>
</dbReference>
<dbReference type="AlphaFoldDB" id="A0A7W4J855"/>
<keyword evidence="5 6" id="KW-0949">S-adenosyl-L-methionine</keyword>
<dbReference type="PANTHER" id="PTHR43648:SF1">
    <property type="entry name" value="ELECTRON TRANSFER FLAVOPROTEIN BETA SUBUNIT LYSINE METHYLTRANSFERASE"/>
    <property type="match status" value="1"/>
</dbReference>
<dbReference type="CDD" id="cd02440">
    <property type="entry name" value="AdoMet_MTases"/>
    <property type="match status" value="1"/>
</dbReference>
<comment type="similarity">
    <text evidence="1 6">Belongs to the methyltransferase superfamily. PrmA family.</text>
</comment>
<dbReference type="SUPFAM" id="SSF53335">
    <property type="entry name" value="S-adenosyl-L-methionine-dependent methyltransferases"/>
    <property type="match status" value="1"/>
</dbReference>
<dbReference type="EMBL" id="JABEQH010000013">
    <property type="protein sequence ID" value="MBB2176439.1"/>
    <property type="molecule type" value="Genomic_DNA"/>
</dbReference>
<evidence type="ECO:0000256" key="2">
    <source>
        <dbReference type="ARBA" id="ARBA00022490"/>
    </source>
</evidence>
<comment type="caution">
    <text evidence="7">The sequence shown here is derived from an EMBL/GenBank/DDBJ whole genome shotgun (WGS) entry which is preliminary data.</text>
</comment>
<comment type="catalytic activity">
    <reaction evidence="6">
        <text>L-lysyl-[protein] + 3 S-adenosyl-L-methionine = N(6),N(6),N(6)-trimethyl-L-lysyl-[protein] + 3 S-adenosyl-L-homocysteine + 3 H(+)</text>
        <dbReference type="Rhea" id="RHEA:54192"/>
        <dbReference type="Rhea" id="RHEA-COMP:9752"/>
        <dbReference type="Rhea" id="RHEA-COMP:13826"/>
        <dbReference type="ChEBI" id="CHEBI:15378"/>
        <dbReference type="ChEBI" id="CHEBI:29969"/>
        <dbReference type="ChEBI" id="CHEBI:57856"/>
        <dbReference type="ChEBI" id="CHEBI:59789"/>
        <dbReference type="ChEBI" id="CHEBI:61961"/>
    </reaction>
</comment>
<organism evidence="7 8">
    <name type="scientific">Gluconacetobacter johannae</name>
    <dbReference type="NCBI Taxonomy" id="112140"/>
    <lineage>
        <taxon>Bacteria</taxon>
        <taxon>Pseudomonadati</taxon>
        <taxon>Pseudomonadota</taxon>
        <taxon>Alphaproteobacteria</taxon>
        <taxon>Acetobacterales</taxon>
        <taxon>Acetobacteraceae</taxon>
        <taxon>Gluconacetobacter</taxon>
    </lineage>
</organism>
<accession>A0A7W4J855</accession>
<evidence type="ECO:0000256" key="1">
    <source>
        <dbReference type="ARBA" id="ARBA00009741"/>
    </source>
</evidence>
<evidence type="ECO:0000313" key="8">
    <source>
        <dbReference type="Proteomes" id="UP000561066"/>
    </source>
</evidence>
<feature type="binding site" evidence="6">
    <location>
        <position position="234"/>
    </location>
    <ligand>
        <name>S-adenosyl-L-methionine</name>
        <dbReference type="ChEBI" id="CHEBI:59789"/>
    </ligand>
</feature>
<name>A0A7W4J855_9PROT</name>
<evidence type="ECO:0000256" key="4">
    <source>
        <dbReference type="ARBA" id="ARBA00022679"/>
    </source>
</evidence>
<dbReference type="Proteomes" id="UP000561066">
    <property type="component" value="Unassembled WGS sequence"/>
</dbReference>
<dbReference type="Pfam" id="PF06325">
    <property type="entry name" value="PrmA"/>
    <property type="match status" value="1"/>
</dbReference>
<sequence>MTRLTRRHATELETISVTVPAEAVEAYEDALAVVCTTIGIFEMDDSQLFWRVEGVRDAGHGEVELTGALAIAAAVTGHEATLDRTRTEAEGWLARTYESFPEQTVGRRFAVRGTHLDPSERSRRITITLDAGVAFGSGEHGSTRGCLRALEAVAHRRPRRILDMGCGSGILAMAAAALLHRPVLAIDIEPWSVRTTARNAELNGLGPLIDARLGNGWRTPGLSRRAPFDLVFANILARPLCLMAQDLALHLAPGGTAILAGLLNSQAGMVLAAHRRQGLVLERRLREGDWTTLVLRKPSGMVI</sequence>
<dbReference type="PANTHER" id="PTHR43648">
    <property type="entry name" value="ELECTRON TRANSFER FLAVOPROTEIN BETA SUBUNIT LYSINE METHYLTRANSFERASE"/>
    <property type="match status" value="1"/>
</dbReference>
<proteinExistence type="inferred from homology"/>
<evidence type="ECO:0000256" key="6">
    <source>
        <dbReference type="HAMAP-Rule" id="MF_00735"/>
    </source>
</evidence>
<keyword evidence="3 6" id="KW-0489">Methyltransferase</keyword>
<feature type="binding site" evidence="6">
    <location>
        <position position="187"/>
    </location>
    <ligand>
        <name>S-adenosyl-L-methionine</name>
        <dbReference type="ChEBI" id="CHEBI:59789"/>
    </ligand>
</feature>
<comment type="subcellular location">
    <subcellularLocation>
        <location evidence="6">Cytoplasm</location>
    </subcellularLocation>
</comment>
<keyword evidence="2 6" id="KW-0963">Cytoplasm</keyword>
<dbReference type="EC" id="2.1.1.-" evidence="6"/>
<protein>
    <recommendedName>
        <fullName evidence="6">Ribosomal protein L11 methyltransferase</fullName>
        <shortName evidence="6">L11 Mtase</shortName>
        <ecNumber evidence="6">2.1.1.-</ecNumber>
    </recommendedName>
</protein>
<dbReference type="RefSeq" id="WP_182943785.1">
    <property type="nucleotide sequence ID" value="NZ_JABEQH010000013.1"/>
</dbReference>